<evidence type="ECO:0000256" key="7">
    <source>
        <dbReference type="ARBA" id="ARBA00022798"/>
    </source>
</evidence>
<evidence type="ECO:0000256" key="2">
    <source>
        <dbReference type="ARBA" id="ARBA00009156"/>
    </source>
</evidence>
<evidence type="ECO:0000256" key="3">
    <source>
        <dbReference type="ARBA" id="ARBA00012099"/>
    </source>
</evidence>
<dbReference type="AlphaFoldDB" id="A0A0G4GIZ9"/>
<organism evidence="14 15">
    <name type="scientific">Vitrella brassicaformis (strain CCMP3155)</name>
    <dbReference type="NCBI Taxonomy" id="1169540"/>
    <lineage>
        <taxon>Eukaryota</taxon>
        <taxon>Sar</taxon>
        <taxon>Alveolata</taxon>
        <taxon>Colpodellida</taxon>
        <taxon>Vitrellaceae</taxon>
        <taxon>Vitrella</taxon>
    </lineage>
</organism>
<feature type="compositionally biased region" description="Basic and acidic residues" evidence="11">
    <location>
        <begin position="538"/>
        <end position="560"/>
    </location>
</feature>
<evidence type="ECO:0000313" key="14">
    <source>
        <dbReference type="EMBL" id="CEM29800.1"/>
    </source>
</evidence>
<sequence length="560" mass="61243">MEVVAAIDQGTESTKVTFYDRRATRVSTARRKHMQLFPRAGWVEHDPQEIFYQVKAAATEAYNKIRHKRPTIKAIGLATQRETVVVWDKQTGRPLHNAIVWNDTRTDSLVRELKKKLGGREALRETTGLPLNNQFSACKVMWLMKHNKQVQEAVTDGRAYVGTMDSYLLSCLTGRVSSAAVTDVTNAARTLLWDIHDKCYSSKLCDLFGIPSTALPNVVSNVEHFGAVTGTSTCLDGVPICGCIADQSAAAVGQGILSPGGGEVKCDFGTGAFILMNTGDGSPVYSPSGLLTTPVVQLGSDAPILWGLEGVVPTAGMAIDWMINQFGIMKSAEETEELLNAAKDTGGVVFVPAFQNYHTPRYSRSIKGMIMGLTQATKREHIVRALFEAICFEMLEIVECMCRDTSKMHIGGIDKIMVSGGMTRNRPFLQMASDTLQTSIQRGEQEATSLGAAIVAGLGSQFWKHQEVAWLAGRGGEQLHPSIDIMEWQAKCDRWNDVIQRVAGGTESRRTPLLKSPPPELMHPANNTTTNTAAAAADQHKERGRTGSREETWVMDGIDK</sequence>
<dbReference type="EC" id="2.7.1.30" evidence="3"/>
<keyword evidence="6 10" id="KW-0418">Kinase</keyword>
<proteinExistence type="inferred from homology"/>
<evidence type="ECO:0000259" key="12">
    <source>
        <dbReference type="Pfam" id="PF00370"/>
    </source>
</evidence>
<keyword evidence="4 10" id="KW-0808">Transferase</keyword>
<dbReference type="PANTHER" id="PTHR10196">
    <property type="entry name" value="SUGAR KINASE"/>
    <property type="match status" value="1"/>
</dbReference>
<feature type="compositionally biased region" description="Low complexity" evidence="11">
    <location>
        <begin position="525"/>
        <end position="537"/>
    </location>
</feature>
<evidence type="ECO:0000256" key="9">
    <source>
        <dbReference type="ARBA" id="ARBA00043149"/>
    </source>
</evidence>
<dbReference type="InterPro" id="IPR018485">
    <property type="entry name" value="FGGY_C"/>
</dbReference>
<dbReference type="EMBL" id="CDMY01000681">
    <property type="protein sequence ID" value="CEM29800.1"/>
    <property type="molecule type" value="Genomic_DNA"/>
</dbReference>
<keyword evidence="8" id="KW-0067">ATP-binding</keyword>
<evidence type="ECO:0000256" key="4">
    <source>
        <dbReference type="ARBA" id="ARBA00022679"/>
    </source>
</evidence>
<dbReference type="UniPathway" id="UPA00618">
    <property type="reaction ID" value="UER00672"/>
</dbReference>
<protein>
    <recommendedName>
        <fullName evidence="3">glycerol kinase</fullName>
        <ecNumber evidence="3">2.7.1.30</ecNumber>
    </recommendedName>
    <alternativeName>
        <fullName evidence="9">ATP:glycerol 3-phosphotransferase</fullName>
    </alternativeName>
</protein>
<feature type="domain" description="Carbohydrate kinase FGGY N-terminal" evidence="12">
    <location>
        <begin position="4"/>
        <end position="253"/>
    </location>
</feature>
<dbReference type="InParanoid" id="A0A0G4GIZ9"/>
<dbReference type="GO" id="GO:0006641">
    <property type="term" value="P:triglyceride metabolic process"/>
    <property type="evidence" value="ECO:0007669"/>
    <property type="project" value="TreeGrafter"/>
</dbReference>
<accession>A0A0G4GIZ9</accession>
<dbReference type="GO" id="GO:0005524">
    <property type="term" value="F:ATP binding"/>
    <property type="evidence" value="ECO:0007669"/>
    <property type="project" value="UniProtKB-KW"/>
</dbReference>
<dbReference type="InterPro" id="IPR000577">
    <property type="entry name" value="Carb_kinase_FGGY"/>
</dbReference>
<dbReference type="VEuPathDB" id="CryptoDB:Vbra_4539"/>
<dbReference type="GO" id="GO:0019563">
    <property type="term" value="P:glycerol catabolic process"/>
    <property type="evidence" value="ECO:0007669"/>
    <property type="project" value="UniProtKB-UniPathway"/>
</dbReference>
<dbReference type="GO" id="GO:0046167">
    <property type="term" value="P:glycerol-3-phosphate biosynthetic process"/>
    <property type="evidence" value="ECO:0007669"/>
    <property type="project" value="TreeGrafter"/>
</dbReference>
<evidence type="ECO:0000256" key="1">
    <source>
        <dbReference type="ARBA" id="ARBA00005190"/>
    </source>
</evidence>
<dbReference type="PIRSF" id="PIRSF000538">
    <property type="entry name" value="GlpK"/>
    <property type="match status" value="1"/>
</dbReference>
<dbReference type="InterPro" id="IPR018484">
    <property type="entry name" value="FGGY_N"/>
</dbReference>
<gene>
    <name evidence="14" type="ORF">Vbra_4539</name>
</gene>
<dbReference type="InterPro" id="IPR018483">
    <property type="entry name" value="Carb_kinase_FGGY_CS"/>
</dbReference>
<dbReference type="PROSITE" id="PS00445">
    <property type="entry name" value="FGGY_KINASES_2"/>
    <property type="match status" value="1"/>
</dbReference>
<dbReference type="Pfam" id="PF00370">
    <property type="entry name" value="FGGY_N"/>
    <property type="match status" value="1"/>
</dbReference>
<dbReference type="SUPFAM" id="SSF53067">
    <property type="entry name" value="Actin-like ATPase domain"/>
    <property type="match status" value="2"/>
</dbReference>
<keyword evidence="7" id="KW-0319">Glycerol metabolism</keyword>
<keyword evidence="5" id="KW-0547">Nucleotide-binding</keyword>
<evidence type="ECO:0000256" key="5">
    <source>
        <dbReference type="ARBA" id="ARBA00022741"/>
    </source>
</evidence>
<evidence type="ECO:0000256" key="10">
    <source>
        <dbReference type="RuleBase" id="RU003733"/>
    </source>
</evidence>
<dbReference type="Proteomes" id="UP000041254">
    <property type="component" value="Unassembled WGS sequence"/>
</dbReference>
<dbReference type="InterPro" id="IPR043129">
    <property type="entry name" value="ATPase_NBD"/>
</dbReference>
<dbReference type="GO" id="GO:0005739">
    <property type="term" value="C:mitochondrion"/>
    <property type="evidence" value="ECO:0007669"/>
    <property type="project" value="TreeGrafter"/>
</dbReference>
<dbReference type="STRING" id="1169540.A0A0G4GIZ9"/>
<reference evidence="14 15" key="1">
    <citation type="submission" date="2014-11" db="EMBL/GenBank/DDBJ databases">
        <authorList>
            <person name="Zhu J."/>
            <person name="Qi W."/>
            <person name="Song R."/>
        </authorList>
    </citation>
    <scope>NUCLEOTIDE SEQUENCE [LARGE SCALE GENOMIC DNA]</scope>
</reference>
<feature type="domain" description="Carbohydrate kinase FGGY C-terminal" evidence="13">
    <location>
        <begin position="265"/>
        <end position="458"/>
    </location>
</feature>
<evidence type="ECO:0000313" key="15">
    <source>
        <dbReference type="Proteomes" id="UP000041254"/>
    </source>
</evidence>
<dbReference type="PhylomeDB" id="A0A0G4GIZ9"/>
<dbReference type="PANTHER" id="PTHR10196:SF69">
    <property type="entry name" value="GLYCEROL KINASE"/>
    <property type="match status" value="1"/>
</dbReference>
<name>A0A0G4GIZ9_VITBC</name>
<dbReference type="OrthoDB" id="5422795at2759"/>
<keyword evidence="15" id="KW-1185">Reference proteome</keyword>
<evidence type="ECO:0000256" key="8">
    <source>
        <dbReference type="ARBA" id="ARBA00022840"/>
    </source>
</evidence>
<dbReference type="Pfam" id="PF02782">
    <property type="entry name" value="FGGY_C"/>
    <property type="match status" value="1"/>
</dbReference>
<comment type="pathway">
    <text evidence="1">Polyol metabolism; glycerol degradation via glycerol kinase pathway; sn-glycerol 3-phosphate from glycerol: step 1/1.</text>
</comment>
<evidence type="ECO:0000256" key="6">
    <source>
        <dbReference type="ARBA" id="ARBA00022777"/>
    </source>
</evidence>
<dbReference type="Gene3D" id="3.30.420.40">
    <property type="match status" value="2"/>
</dbReference>
<dbReference type="GO" id="GO:0004370">
    <property type="term" value="F:glycerol kinase activity"/>
    <property type="evidence" value="ECO:0007669"/>
    <property type="project" value="UniProtKB-EC"/>
</dbReference>
<evidence type="ECO:0000259" key="13">
    <source>
        <dbReference type="Pfam" id="PF02782"/>
    </source>
</evidence>
<feature type="region of interest" description="Disordered" evidence="11">
    <location>
        <begin position="506"/>
        <end position="560"/>
    </location>
</feature>
<comment type="similarity">
    <text evidence="2 10">Belongs to the FGGY kinase family.</text>
</comment>
<dbReference type="FunFam" id="3.30.420.40:FF:000086">
    <property type="entry name" value="Glycerol kinase"/>
    <property type="match status" value="1"/>
</dbReference>
<evidence type="ECO:0000256" key="11">
    <source>
        <dbReference type="SAM" id="MobiDB-lite"/>
    </source>
</evidence>